<protein>
    <submittedName>
        <fullName evidence="2">Uncharacterized protein</fullName>
    </submittedName>
</protein>
<organism evidence="2 3">
    <name type="scientific">Paramuricea clavata</name>
    <name type="common">Red gorgonian</name>
    <name type="synonym">Violescent sea-whip</name>
    <dbReference type="NCBI Taxonomy" id="317549"/>
    <lineage>
        <taxon>Eukaryota</taxon>
        <taxon>Metazoa</taxon>
        <taxon>Cnidaria</taxon>
        <taxon>Anthozoa</taxon>
        <taxon>Octocorallia</taxon>
        <taxon>Malacalcyonacea</taxon>
        <taxon>Plexauridae</taxon>
        <taxon>Paramuricea</taxon>
    </lineage>
</organism>
<proteinExistence type="predicted"/>
<dbReference type="OrthoDB" id="6016589at2759"/>
<reference evidence="2" key="1">
    <citation type="submission" date="2020-04" db="EMBL/GenBank/DDBJ databases">
        <authorList>
            <person name="Alioto T."/>
            <person name="Alioto T."/>
            <person name="Gomez Garrido J."/>
        </authorList>
    </citation>
    <scope>NUCLEOTIDE SEQUENCE</scope>
    <source>
        <strain evidence="2">A484AB</strain>
    </source>
</reference>
<feature type="compositionally biased region" description="Polar residues" evidence="1">
    <location>
        <begin position="53"/>
        <end position="66"/>
    </location>
</feature>
<dbReference type="AlphaFoldDB" id="A0A6S7LR93"/>
<gene>
    <name evidence="2" type="ORF">PACLA_8A088900</name>
</gene>
<sequence>MENLKNENKSMVEDLQQQNNSLKTDLEKLFDENQNLKTDSESYRDQLQELKEQNSSNTDTQPSEASCENCRRRSTTKQGRRESEVFKSMLEDIKEHIGNEHIEQ</sequence>
<name>A0A6S7LR93_PARCT</name>
<feature type="non-terminal residue" evidence="2">
    <location>
        <position position="104"/>
    </location>
</feature>
<comment type="caution">
    <text evidence="2">The sequence shown here is derived from an EMBL/GenBank/DDBJ whole genome shotgun (WGS) entry which is preliminary data.</text>
</comment>
<feature type="compositionally biased region" description="Basic and acidic residues" evidence="1">
    <location>
        <begin position="38"/>
        <end position="52"/>
    </location>
</feature>
<evidence type="ECO:0000313" key="3">
    <source>
        <dbReference type="Proteomes" id="UP001152795"/>
    </source>
</evidence>
<dbReference type="Proteomes" id="UP001152795">
    <property type="component" value="Unassembled WGS sequence"/>
</dbReference>
<dbReference type="Gene3D" id="1.20.5.1700">
    <property type="match status" value="1"/>
</dbReference>
<keyword evidence="3" id="KW-1185">Reference proteome</keyword>
<dbReference type="EMBL" id="CACRXK020028260">
    <property type="protein sequence ID" value="CAB4041403.1"/>
    <property type="molecule type" value="Genomic_DNA"/>
</dbReference>
<evidence type="ECO:0000256" key="1">
    <source>
        <dbReference type="SAM" id="MobiDB-lite"/>
    </source>
</evidence>
<accession>A0A6S7LR93</accession>
<feature type="compositionally biased region" description="Basic and acidic residues" evidence="1">
    <location>
        <begin position="1"/>
        <end position="12"/>
    </location>
</feature>
<evidence type="ECO:0000313" key="2">
    <source>
        <dbReference type="EMBL" id="CAB4041403.1"/>
    </source>
</evidence>
<feature type="region of interest" description="Disordered" evidence="1">
    <location>
        <begin position="1"/>
        <end position="85"/>
    </location>
</feature>